<evidence type="ECO:0000313" key="1">
    <source>
        <dbReference type="EMBL" id="MPC12797.1"/>
    </source>
</evidence>
<evidence type="ECO:0000313" key="2">
    <source>
        <dbReference type="Proteomes" id="UP000324222"/>
    </source>
</evidence>
<sequence>MVVHLAGGSFIPPVGFHFLLTSNPPTRSPAVGWRAPAPLHGSPAPVLGGGESATKLLLLLLFALRLASELSFDREVGPEYYAHSLY</sequence>
<comment type="caution">
    <text evidence="1">The sequence shown here is derived from an EMBL/GenBank/DDBJ whole genome shotgun (WGS) entry which is preliminary data.</text>
</comment>
<accession>A0A5B7CSM2</accession>
<proteinExistence type="predicted"/>
<dbReference type="AlphaFoldDB" id="A0A5B7CSM2"/>
<protein>
    <submittedName>
        <fullName evidence="1">Uncharacterized protein</fullName>
    </submittedName>
</protein>
<gene>
    <name evidence="1" type="ORF">E2C01_005506</name>
</gene>
<reference evidence="1 2" key="1">
    <citation type="submission" date="2019-05" db="EMBL/GenBank/DDBJ databases">
        <title>Another draft genome of Portunus trituberculatus and its Hox gene families provides insights of decapod evolution.</title>
        <authorList>
            <person name="Jeong J.-H."/>
            <person name="Song I."/>
            <person name="Kim S."/>
            <person name="Choi T."/>
            <person name="Kim D."/>
            <person name="Ryu S."/>
            <person name="Kim W."/>
        </authorList>
    </citation>
    <scope>NUCLEOTIDE SEQUENCE [LARGE SCALE GENOMIC DNA]</scope>
    <source>
        <tissue evidence="1">Muscle</tissue>
    </source>
</reference>
<dbReference type="EMBL" id="VSRR010000237">
    <property type="protein sequence ID" value="MPC12797.1"/>
    <property type="molecule type" value="Genomic_DNA"/>
</dbReference>
<name>A0A5B7CSM2_PORTR</name>
<organism evidence="1 2">
    <name type="scientific">Portunus trituberculatus</name>
    <name type="common">Swimming crab</name>
    <name type="synonym">Neptunus trituberculatus</name>
    <dbReference type="NCBI Taxonomy" id="210409"/>
    <lineage>
        <taxon>Eukaryota</taxon>
        <taxon>Metazoa</taxon>
        <taxon>Ecdysozoa</taxon>
        <taxon>Arthropoda</taxon>
        <taxon>Crustacea</taxon>
        <taxon>Multicrustacea</taxon>
        <taxon>Malacostraca</taxon>
        <taxon>Eumalacostraca</taxon>
        <taxon>Eucarida</taxon>
        <taxon>Decapoda</taxon>
        <taxon>Pleocyemata</taxon>
        <taxon>Brachyura</taxon>
        <taxon>Eubrachyura</taxon>
        <taxon>Portunoidea</taxon>
        <taxon>Portunidae</taxon>
        <taxon>Portuninae</taxon>
        <taxon>Portunus</taxon>
    </lineage>
</organism>
<keyword evidence="2" id="KW-1185">Reference proteome</keyword>
<dbReference type="Proteomes" id="UP000324222">
    <property type="component" value="Unassembled WGS sequence"/>
</dbReference>